<evidence type="ECO:0000256" key="1">
    <source>
        <dbReference type="ARBA" id="ARBA00002578"/>
    </source>
</evidence>
<proteinExistence type="inferred from homology"/>
<dbReference type="NCBIfam" id="TIGR01400">
    <property type="entry name" value="fliR"/>
    <property type="match status" value="1"/>
</dbReference>
<evidence type="ECO:0000313" key="11">
    <source>
        <dbReference type="EMBL" id="MFC3175346.1"/>
    </source>
</evidence>
<dbReference type="EMBL" id="JBHRTQ010000013">
    <property type="protein sequence ID" value="MFC3175346.1"/>
    <property type="molecule type" value="Genomic_DNA"/>
</dbReference>
<accession>A0ABV7IVS0</accession>
<evidence type="ECO:0000256" key="10">
    <source>
        <dbReference type="RuleBase" id="RU362071"/>
    </source>
</evidence>
<reference evidence="12" key="1">
    <citation type="journal article" date="2019" name="Int. J. Syst. Evol. Microbiol.">
        <title>The Global Catalogue of Microorganisms (GCM) 10K type strain sequencing project: providing services to taxonomists for standard genome sequencing and annotation.</title>
        <authorList>
            <consortium name="The Broad Institute Genomics Platform"/>
            <consortium name="The Broad Institute Genome Sequencing Center for Infectious Disease"/>
            <person name="Wu L."/>
            <person name="Ma J."/>
        </authorList>
    </citation>
    <scope>NUCLEOTIDE SEQUENCE [LARGE SCALE GENOMIC DNA]</scope>
    <source>
        <strain evidence="12">KCTC 42984</strain>
    </source>
</reference>
<dbReference type="RefSeq" id="WP_379510725.1">
    <property type="nucleotide sequence ID" value="NZ_JBHRTQ010000013.1"/>
</dbReference>
<dbReference type="PANTHER" id="PTHR30065:SF8">
    <property type="entry name" value="FLAGELLAR BIOSYNTHETIC PROTEIN FLIR"/>
    <property type="match status" value="1"/>
</dbReference>
<gene>
    <name evidence="11" type="primary">fliR</name>
    <name evidence="11" type="ORF">ACFOD9_13885</name>
</gene>
<keyword evidence="11" id="KW-0969">Cilium</keyword>
<keyword evidence="11" id="KW-0282">Flagellum</keyword>
<feature type="transmembrane region" description="Helical" evidence="10">
    <location>
        <begin position="131"/>
        <end position="154"/>
    </location>
</feature>
<comment type="subcellular location">
    <subcellularLocation>
        <location evidence="10">Cell membrane</location>
        <topology evidence="10">Multi-pass membrane protein</topology>
    </subcellularLocation>
    <subcellularLocation>
        <location evidence="10">Bacterial flagellum basal body</location>
    </subcellularLocation>
</comment>
<evidence type="ECO:0000256" key="3">
    <source>
        <dbReference type="ARBA" id="ARBA00021717"/>
    </source>
</evidence>
<dbReference type="PRINTS" id="PR00953">
    <property type="entry name" value="TYPE3IMRPROT"/>
</dbReference>
<dbReference type="PANTHER" id="PTHR30065">
    <property type="entry name" value="FLAGELLAR BIOSYNTHETIC PROTEIN FLIR"/>
    <property type="match status" value="1"/>
</dbReference>
<comment type="function">
    <text evidence="1 10">Role in flagellar biosynthesis.</text>
</comment>
<evidence type="ECO:0000256" key="9">
    <source>
        <dbReference type="NCBIfam" id="TIGR01400"/>
    </source>
</evidence>
<keyword evidence="11" id="KW-0966">Cell projection</keyword>
<comment type="caution">
    <text evidence="11">The sequence shown here is derived from an EMBL/GenBank/DDBJ whole genome shotgun (WGS) entry which is preliminary data.</text>
</comment>
<keyword evidence="4 10" id="KW-1003">Cell membrane</keyword>
<dbReference type="Proteomes" id="UP001595604">
    <property type="component" value="Unassembled WGS sequence"/>
</dbReference>
<organism evidence="11 12">
    <name type="scientific">Novosphingobium bradum</name>
    <dbReference type="NCBI Taxonomy" id="1737444"/>
    <lineage>
        <taxon>Bacteria</taxon>
        <taxon>Pseudomonadati</taxon>
        <taxon>Pseudomonadota</taxon>
        <taxon>Alphaproteobacteria</taxon>
        <taxon>Sphingomonadales</taxon>
        <taxon>Sphingomonadaceae</taxon>
        <taxon>Novosphingobium</taxon>
    </lineage>
</organism>
<dbReference type="InterPro" id="IPR006303">
    <property type="entry name" value="FliR"/>
</dbReference>
<evidence type="ECO:0000256" key="6">
    <source>
        <dbReference type="ARBA" id="ARBA00022989"/>
    </source>
</evidence>
<evidence type="ECO:0000313" key="12">
    <source>
        <dbReference type="Proteomes" id="UP001595604"/>
    </source>
</evidence>
<evidence type="ECO:0000256" key="2">
    <source>
        <dbReference type="ARBA" id="ARBA00009772"/>
    </source>
</evidence>
<keyword evidence="7 10" id="KW-0472">Membrane</keyword>
<keyword evidence="8 10" id="KW-0975">Bacterial flagellum</keyword>
<feature type="transmembrane region" description="Helical" evidence="10">
    <location>
        <begin position="216"/>
        <end position="236"/>
    </location>
</feature>
<feature type="transmembrane region" description="Helical" evidence="10">
    <location>
        <begin position="15"/>
        <end position="35"/>
    </location>
</feature>
<evidence type="ECO:0000256" key="4">
    <source>
        <dbReference type="ARBA" id="ARBA00022475"/>
    </source>
</evidence>
<feature type="transmembrane region" description="Helical" evidence="10">
    <location>
        <begin position="174"/>
        <end position="204"/>
    </location>
</feature>
<dbReference type="InterPro" id="IPR002010">
    <property type="entry name" value="T3SS_IM_R"/>
</dbReference>
<evidence type="ECO:0000256" key="7">
    <source>
        <dbReference type="ARBA" id="ARBA00023136"/>
    </source>
</evidence>
<keyword evidence="12" id="KW-1185">Reference proteome</keyword>
<keyword evidence="6 10" id="KW-1133">Transmembrane helix</keyword>
<protein>
    <recommendedName>
        <fullName evidence="3 9">Flagellar biosynthetic protein FliR</fullName>
    </recommendedName>
</protein>
<comment type="similarity">
    <text evidence="2 10">Belongs to the FliR/MopE/SpaR family.</text>
</comment>
<evidence type="ECO:0000256" key="5">
    <source>
        <dbReference type="ARBA" id="ARBA00022692"/>
    </source>
</evidence>
<dbReference type="Pfam" id="PF01311">
    <property type="entry name" value="Bac_export_1"/>
    <property type="match status" value="1"/>
</dbReference>
<keyword evidence="5 10" id="KW-0812">Transmembrane</keyword>
<feature type="transmembrane region" description="Helical" evidence="10">
    <location>
        <begin position="47"/>
        <end position="69"/>
    </location>
</feature>
<sequence>MSALTFGFGPVEAEFWRWLFVMTRIGAALLAAPFFGAASVPMQARVIVTGAVAAMACAWLPIAAPPALLSLPGLLAVAGEVLVGLALGFVLQLAFAAPTIAAEVIGAGMGMSIASAADPQTGAHSPALGQYYGVVLVLVFLGLGGHLLFIRLVLDSYTTFPPDHTWLGAERLAAIAGFGSQMFLTALAIALPVTLVLLAVQLAAGVISRSAPSLNLFALGLPAGVLAGLAALIVSAPLTGDLMADVAAQALDSARMVIQPHGTQP</sequence>
<evidence type="ECO:0000256" key="8">
    <source>
        <dbReference type="ARBA" id="ARBA00023143"/>
    </source>
</evidence>
<feature type="transmembrane region" description="Helical" evidence="10">
    <location>
        <begin position="81"/>
        <end position="110"/>
    </location>
</feature>
<name>A0ABV7IVS0_9SPHN</name>